<keyword evidence="1" id="KW-0472">Membrane</keyword>
<keyword evidence="1" id="KW-1133">Transmembrane helix</keyword>
<comment type="caution">
    <text evidence="2">The sequence shown here is derived from an EMBL/GenBank/DDBJ whole genome shotgun (WGS) entry which is preliminary data.</text>
</comment>
<dbReference type="EMBL" id="MFZG01000026">
    <property type="protein sequence ID" value="OGK16197.1"/>
    <property type="molecule type" value="Genomic_DNA"/>
</dbReference>
<feature type="transmembrane region" description="Helical" evidence="1">
    <location>
        <begin position="6"/>
        <end position="23"/>
    </location>
</feature>
<proteinExistence type="predicted"/>
<dbReference type="Proteomes" id="UP000177208">
    <property type="component" value="Unassembled WGS sequence"/>
</dbReference>
<protein>
    <submittedName>
        <fullName evidence="2">Uncharacterized protein</fullName>
    </submittedName>
</protein>
<organism evidence="2 3">
    <name type="scientific">Candidatus Roizmanbacteria bacterium RIFCSPHIGHO2_01_FULL_39_12c</name>
    <dbReference type="NCBI Taxonomy" id="1802031"/>
    <lineage>
        <taxon>Bacteria</taxon>
        <taxon>Candidatus Roizmaniibacteriota</taxon>
    </lineage>
</organism>
<reference evidence="2 3" key="1">
    <citation type="journal article" date="2016" name="Nat. Commun.">
        <title>Thousands of microbial genomes shed light on interconnected biogeochemical processes in an aquifer system.</title>
        <authorList>
            <person name="Anantharaman K."/>
            <person name="Brown C.T."/>
            <person name="Hug L.A."/>
            <person name="Sharon I."/>
            <person name="Castelle C.J."/>
            <person name="Probst A.J."/>
            <person name="Thomas B.C."/>
            <person name="Singh A."/>
            <person name="Wilkins M.J."/>
            <person name="Karaoz U."/>
            <person name="Brodie E.L."/>
            <person name="Williams K.H."/>
            <person name="Hubbard S.S."/>
            <person name="Banfield J.F."/>
        </authorList>
    </citation>
    <scope>NUCLEOTIDE SEQUENCE [LARGE SCALE GENOMIC DNA]</scope>
</reference>
<evidence type="ECO:0000313" key="3">
    <source>
        <dbReference type="Proteomes" id="UP000177208"/>
    </source>
</evidence>
<feature type="transmembrane region" description="Helical" evidence="1">
    <location>
        <begin position="106"/>
        <end position="128"/>
    </location>
</feature>
<dbReference type="AlphaFoldDB" id="A0A1F7GBH1"/>
<keyword evidence="1" id="KW-0812">Transmembrane</keyword>
<gene>
    <name evidence="2" type="ORF">A2774_04960</name>
</gene>
<evidence type="ECO:0000313" key="2">
    <source>
        <dbReference type="EMBL" id="OGK16197.1"/>
    </source>
</evidence>
<name>A0A1F7GBH1_9BACT</name>
<accession>A0A1F7GBH1</accession>
<feature type="transmembrane region" description="Helical" evidence="1">
    <location>
        <begin position="148"/>
        <end position="166"/>
    </location>
</feature>
<evidence type="ECO:0000256" key="1">
    <source>
        <dbReference type="SAM" id="Phobius"/>
    </source>
</evidence>
<sequence length="222" mass="26155">MKVFRLLLYAVLLTIAFAVFYIFRPYAYLDNAKSIIMCDKGNRTFEVGWNFIYSFDGKLDPFNDAKARKLCEHNVIKDYNNTMQTPVKVNYRFEPKYIQESSWTDAVLMFFATIVFGAIIIEVLNNIINSKPKKEEFELKFYKNKNSLLGFFLFLILAIVLFFFLLKKPSVQIYCNSQVARKVNNFKRIIFKYGVFPIPEEEKHINSVIPKLYRSCLENEGF</sequence>